<dbReference type="Proteomes" id="UP000053105">
    <property type="component" value="Unassembled WGS sequence"/>
</dbReference>
<protein>
    <submittedName>
        <fullName evidence="1">Uncharacterized protein</fullName>
    </submittedName>
</protein>
<proteinExistence type="predicted"/>
<reference evidence="1 2" key="1">
    <citation type="submission" date="2015-07" db="EMBL/GenBank/DDBJ databases">
        <title>The genome of Melipona quadrifasciata.</title>
        <authorList>
            <person name="Pan H."/>
            <person name="Kapheim K."/>
        </authorList>
    </citation>
    <scope>NUCLEOTIDE SEQUENCE [LARGE SCALE GENOMIC DNA]</scope>
    <source>
        <strain evidence="1">0111107301</strain>
        <tissue evidence="1">Whole body</tissue>
    </source>
</reference>
<dbReference type="AlphaFoldDB" id="A0A0M8ZUW2"/>
<accession>A0A0M8ZUW2</accession>
<evidence type="ECO:0000313" key="2">
    <source>
        <dbReference type="Proteomes" id="UP000053105"/>
    </source>
</evidence>
<gene>
    <name evidence="1" type="ORF">WN51_02542</name>
</gene>
<sequence>MDTCSLRISLSLILEAERRPSPTESSNAMKLCLSRRNFPSNHGGGVGLPCDEGDILDRKLTNRHYELGPVRKQFVPPETPFVVIKLSRTQDPAALHALENHQRRSNCTKLFLKEDLDGRRKRRTKYDSPVWPVVQVDSPSGGLSSGPPGGSSQLERWLPPMENRVGLFSRLEDSNVSVPRPDNDGRRDPGLRTMPRRFPWRLEKRNCQPASENGIDYLSLFSAVDGIKFKVPPQCRSILWLDAAARTVYRPGGILKFSAPKFSTNQNRSRRERETKPMNTFPEALIRCSGDGPEIIISPDPPVGELGRSCERGRGTTGFPCSCFNAQMIGEIVAASRRLASLPPVGRFVAPTMARCKTEQ</sequence>
<organism evidence="1 2">
    <name type="scientific">Melipona quadrifasciata</name>
    <dbReference type="NCBI Taxonomy" id="166423"/>
    <lineage>
        <taxon>Eukaryota</taxon>
        <taxon>Metazoa</taxon>
        <taxon>Ecdysozoa</taxon>
        <taxon>Arthropoda</taxon>
        <taxon>Hexapoda</taxon>
        <taxon>Insecta</taxon>
        <taxon>Pterygota</taxon>
        <taxon>Neoptera</taxon>
        <taxon>Endopterygota</taxon>
        <taxon>Hymenoptera</taxon>
        <taxon>Apocrita</taxon>
        <taxon>Aculeata</taxon>
        <taxon>Apoidea</taxon>
        <taxon>Anthophila</taxon>
        <taxon>Apidae</taxon>
        <taxon>Melipona</taxon>
    </lineage>
</organism>
<dbReference type="EMBL" id="KQ435859">
    <property type="protein sequence ID" value="KOX70486.1"/>
    <property type="molecule type" value="Genomic_DNA"/>
</dbReference>
<evidence type="ECO:0000313" key="1">
    <source>
        <dbReference type="EMBL" id="KOX70486.1"/>
    </source>
</evidence>
<keyword evidence="2" id="KW-1185">Reference proteome</keyword>
<name>A0A0M8ZUW2_9HYME</name>